<sequence length="494" mass="55376">MSYLLLGLNLPARFGLDPWFVMKRAVALHNATVACASSDNSQQNAYELLLISLCKSPKLIAWNSTSTHQSEVSEEKSIKSSPCVALPSQRKRPVRRQRLAKILISDEDCTSDLAFVTKVDPTSTSLNRTTSFIPLTEEQSENFHIFNELLAEHSVSTTSAPTLPTSKSPSLVPNSSQGTKRSHSKSQLFATPEPVSKKSKPTLHWTEILDDLMTASDWEEAEEELKKEIKPLINTTLFDQTLSFIPLTEDESEFFFIYNELLAEHQVSTISTPSISTSELASITHNSPVFTPRSLISRKPNPTLHWTEILDNLMTASDWEEAEEDTLATTSSSSSFNTTTSSNSKPSKSSSKNLKDTEGQLHWSEILDNLMTDEDRQEADESFTITLPFSQERRLESFTIDETYSLPSTPSSNIHSSYSSAQNTHSLPTPVEELKDPFSLINNNHQNSFYHSDISFEIVKSCLEENDDFTTDLTSLNLEKSILNLDFDFENSFC</sequence>
<dbReference type="KEGG" id="mlr:MELLADRAFT_64221"/>
<evidence type="ECO:0000256" key="1">
    <source>
        <dbReference type="SAM" id="MobiDB-lite"/>
    </source>
</evidence>
<dbReference type="InParanoid" id="F4RQG3"/>
<evidence type="ECO:0000313" key="3">
    <source>
        <dbReference type="Proteomes" id="UP000001072"/>
    </source>
</evidence>
<reference evidence="3" key="1">
    <citation type="journal article" date="2011" name="Proc. Natl. Acad. Sci. U.S.A.">
        <title>Obligate biotrophy features unraveled by the genomic analysis of rust fungi.</title>
        <authorList>
            <person name="Duplessis S."/>
            <person name="Cuomo C.A."/>
            <person name="Lin Y.-C."/>
            <person name="Aerts A."/>
            <person name="Tisserant E."/>
            <person name="Veneault-Fourrey C."/>
            <person name="Joly D.L."/>
            <person name="Hacquard S."/>
            <person name="Amselem J."/>
            <person name="Cantarel B.L."/>
            <person name="Chiu R."/>
            <person name="Coutinho P.M."/>
            <person name="Feau N."/>
            <person name="Field M."/>
            <person name="Frey P."/>
            <person name="Gelhaye E."/>
            <person name="Goldberg J."/>
            <person name="Grabherr M.G."/>
            <person name="Kodira C.D."/>
            <person name="Kohler A."/>
            <person name="Kuees U."/>
            <person name="Lindquist E.A."/>
            <person name="Lucas S.M."/>
            <person name="Mago R."/>
            <person name="Mauceli E."/>
            <person name="Morin E."/>
            <person name="Murat C."/>
            <person name="Pangilinan J.L."/>
            <person name="Park R."/>
            <person name="Pearson M."/>
            <person name="Quesneville H."/>
            <person name="Rouhier N."/>
            <person name="Sakthikumar S."/>
            <person name="Salamov A.A."/>
            <person name="Schmutz J."/>
            <person name="Selles B."/>
            <person name="Shapiro H."/>
            <person name="Tanguay P."/>
            <person name="Tuskan G.A."/>
            <person name="Henrissat B."/>
            <person name="Van de Peer Y."/>
            <person name="Rouze P."/>
            <person name="Ellis J.G."/>
            <person name="Dodds P.N."/>
            <person name="Schein J.E."/>
            <person name="Zhong S."/>
            <person name="Hamelin R.C."/>
            <person name="Grigoriev I.V."/>
            <person name="Szabo L.J."/>
            <person name="Martin F."/>
        </authorList>
    </citation>
    <scope>NUCLEOTIDE SEQUENCE [LARGE SCALE GENOMIC DNA]</scope>
    <source>
        <strain evidence="3">98AG31 / pathotype 3-4-7</strain>
    </source>
</reference>
<dbReference type="AlphaFoldDB" id="F4RQG3"/>
<organism evidence="3">
    <name type="scientific">Melampsora larici-populina (strain 98AG31 / pathotype 3-4-7)</name>
    <name type="common">Poplar leaf rust fungus</name>
    <dbReference type="NCBI Taxonomy" id="747676"/>
    <lineage>
        <taxon>Eukaryota</taxon>
        <taxon>Fungi</taxon>
        <taxon>Dikarya</taxon>
        <taxon>Basidiomycota</taxon>
        <taxon>Pucciniomycotina</taxon>
        <taxon>Pucciniomycetes</taxon>
        <taxon>Pucciniales</taxon>
        <taxon>Melampsoraceae</taxon>
        <taxon>Melampsora</taxon>
    </lineage>
</organism>
<dbReference type="RefSeq" id="XP_007411327.1">
    <property type="nucleotide sequence ID" value="XM_007411265.1"/>
</dbReference>
<protein>
    <submittedName>
        <fullName evidence="2">Uncharacterized protein</fullName>
    </submittedName>
</protein>
<gene>
    <name evidence="2" type="ORF">MELLADRAFT_64221</name>
</gene>
<evidence type="ECO:0000313" key="2">
    <source>
        <dbReference type="EMBL" id="EGG05405.1"/>
    </source>
</evidence>
<feature type="region of interest" description="Disordered" evidence="1">
    <location>
        <begin position="321"/>
        <end position="357"/>
    </location>
</feature>
<accession>F4RQG3</accession>
<keyword evidence="3" id="KW-1185">Reference proteome</keyword>
<dbReference type="GeneID" id="18930230"/>
<dbReference type="VEuPathDB" id="FungiDB:MELLADRAFT_64221"/>
<name>F4RQG3_MELLP</name>
<feature type="compositionally biased region" description="Polar residues" evidence="1">
    <location>
        <begin position="157"/>
        <end position="189"/>
    </location>
</feature>
<feature type="region of interest" description="Disordered" evidence="1">
    <location>
        <begin position="157"/>
        <end position="200"/>
    </location>
</feature>
<dbReference type="Proteomes" id="UP000001072">
    <property type="component" value="Unassembled WGS sequence"/>
</dbReference>
<proteinExistence type="predicted"/>
<dbReference type="HOGENOM" id="CLU_028546_0_0_1"/>
<feature type="compositionally biased region" description="Low complexity" evidence="1">
    <location>
        <begin position="329"/>
        <end position="352"/>
    </location>
</feature>
<dbReference type="EMBL" id="GL883113">
    <property type="protein sequence ID" value="EGG05405.1"/>
    <property type="molecule type" value="Genomic_DNA"/>
</dbReference>